<name>A0A0A9AIJ8_ARUDO</name>
<proteinExistence type="predicted"/>
<reference evidence="1" key="2">
    <citation type="journal article" date="2015" name="Data Brief">
        <title>Shoot transcriptome of the giant reed, Arundo donax.</title>
        <authorList>
            <person name="Barrero R.A."/>
            <person name="Guerrero F.D."/>
            <person name="Moolhuijzen P."/>
            <person name="Goolsby J.A."/>
            <person name="Tidwell J."/>
            <person name="Bellgard S.E."/>
            <person name="Bellgard M.I."/>
        </authorList>
    </citation>
    <scope>NUCLEOTIDE SEQUENCE</scope>
    <source>
        <tissue evidence="1">Shoot tissue taken approximately 20 cm above the soil surface</tissue>
    </source>
</reference>
<organism evidence="1">
    <name type="scientific">Arundo donax</name>
    <name type="common">Giant reed</name>
    <name type="synonym">Donax arundinaceus</name>
    <dbReference type="NCBI Taxonomy" id="35708"/>
    <lineage>
        <taxon>Eukaryota</taxon>
        <taxon>Viridiplantae</taxon>
        <taxon>Streptophyta</taxon>
        <taxon>Embryophyta</taxon>
        <taxon>Tracheophyta</taxon>
        <taxon>Spermatophyta</taxon>
        <taxon>Magnoliopsida</taxon>
        <taxon>Liliopsida</taxon>
        <taxon>Poales</taxon>
        <taxon>Poaceae</taxon>
        <taxon>PACMAD clade</taxon>
        <taxon>Arundinoideae</taxon>
        <taxon>Arundineae</taxon>
        <taxon>Arundo</taxon>
    </lineage>
</organism>
<sequence>MGRKLYCSNDFRAIMVENSTMAKIFFKNNFSSKNCI</sequence>
<reference evidence="1" key="1">
    <citation type="submission" date="2014-09" db="EMBL/GenBank/DDBJ databases">
        <authorList>
            <person name="Magalhaes I.L.F."/>
            <person name="Oliveira U."/>
            <person name="Santos F.R."/>
            <person name="Vidigal T.H.D.A."/>
            <person name="Brescovit A.D."/>
            <person name="Santos A.J."/>
        </authorList>
    </citation>
    <scope>NUCLEOTIDE SEQUENCE</scope>
    <source>
        <tissue evidence="1">Shoot tissue taken approximately 20 cm above the soil surface</tissue>
    </source>
</reference>
<accession>A0A0A9AIJ8</accession>
<dbReference type="AlphaFoldDB" id="A0A0A9AIJ8"/>
<protein>
    <submittedName>
        <fullName evidence="1">Uncharacterized protein</fullName>
    </submittedName>
</protein>
<dbReference type="EMBL" id="GBRH01250968">
    <property type="protein sequence ID" value="JAD46927.1"/>
    <property type="molecule type" value="Transcribed_RNA"/>
</dbReference>
<evidence type="ECO:0000313" key="1">
    <source>
        <dbReference type="EMBL" id="JAD46927.1"/>
    </source>
</evidence>